<proteinExistence type="predicted"/>
<dbReference type="Proteomes" id="UP001604336">
    <property type="component" value="Unassembled WGS sequence"/>
</dbReference>
<dbReference type="InterPro" id="IPR028919">
    <property type="entry name" value="Viral_movement"/>
</dbReference>
<evidence type="ECO:0000313" key="1">
    <source>
        <dbReference type="EMBL" id="KAL2513331.1"/>
    </source>
</evidence>
<dbReference type="PANTHER" id="PTHR48435:SF1">
    <property type="entry name" value="POLYPROTEIN"/>
    <property type="match status" value="1"/>
</dbReference>
<sequence length="442" mass="52091">MEKFHVYMDKFKDIRTSVRNIHVIIIFNKQGYFTDTGYYTHFSLVRDYAILPFNLYKYWKTYPKEFRTFQRKIAEINQTIHPEIWPNVDDDAPWECLPMSYAKQFQQNIKIHMKKFVTLELPSNLPRVWLSEGYTHIYFGAVRFALTARGRKGLPTIARLALLEIRYADYQHACIGTVETTLNAGTILVTMFPNFNTPIADPQLLYALKIQVQIVGVFPSRITYGATLHYQMVYRIQNHSFDFVTPQSTENALFLQMETDHPSCIYVPRQFPRNELLKMILDTWLTSHEQHHQSSKNVQPVQSVQSTTHHFRKKSNGQIEIMFKREPTQKESHVFPLIMPSQKLKPTFLFMLLIIRKPIYVQTDEGHMYWDVCFYRKCTKKSRSTSQSSQQKLQVAYEQNSSHIGLLGQPSRKFDYFVTYTPHPSTDEQIIPTEWTDDDDDH</sequence>
<protein>
    <submittedName>
        <fullName evidence="1">Uncharacterized protein</fullName>
    </submittedName>
</protein>
<evidence type="ECO:0000313" key="2">
    <source>
        <dbReference type="Proteomes" id="UP001604336"/>
    </source>
</evidence>
<comment type="caution">
    <text evidence="1">The sequence shown here is derived from an EMBL/GenBank/DDBJ whole genome shotgun (WGS) entry which is preliminary data.</text>
</comment>
<dbReference type="AlphaFoldDB" id="A0ABD1TKS5"/>
<name>A0ABD1TKS5_9LAMI</name>
<organism evidence="1 2">
    <name type="scientific">Abeliophyllum distichum</name>
    <dbReference type="NCBI Taxonomy" id="126358"/>
    <lineage>
        <taxon>Eukaryota</taxon>
        <taxon>Viridiplantae</taxon>
        <taxon>Streptophyta</taxon>
        <taxon>Embryophyta</taxon>
        <taxon>Tracheophyta</taxon>
        <taxon>Spermatophyta</taxon>
        <taxon>Magnoliopsida</taxon>
        <taxon>eudicotyledons</taxon>
        <taxon>Gunneridae</taxon>
        <taxon>Pentapetalae</taxon>
        <taxon>asterids</taxon>
        <taxon>lamiids</taxon>
        <taxon>Lamiales</taxon>
        <taxon>Oleaceae</taxon>
        <taxon>Forsythieae</taxon>
        <taxon>Abeliophyllum</taxon>
    </lineage>
</organism>
<accession>A0ABD1TKS5</accession>
<dbReference type="EMBL" id="JBFOLK010000005">
    <property type="protein sequence ID" value="KAL2513331.1"/>
    <property type="molecule type" value="Genomic_DNA"/>
</dbReference>
<dbReference type="PANTHER" id="PTHR48435">
    <property type="entry name" value="POLYPROTEIN"/>
    <property type="match status" value="1"/>
</dbReference>
<gene>
    <name evidence="1" type="ORF">Adt_18931</name>
</gene>
<reference evidence="2" key="1">
    <citation type="submission" date="2024-07" db="EMBL/GenBank/DDBJ databases">
        <title>Two chromosome-level genome assemblies of Korean endemic species Abeliophyllum distichum and Forsythia ovata (Oleaceae).</title>
        <authorList>
            <person name="Jang H."/>
        </authorList>
    </citation>
    <scope>NUCLEOTIDE SEQUENCE [LARGE SCALE GENOMIC DNA]</scope>
</reference>
<keyword evidence="2" id="KW-1185">Reference proteome</keyword>
<dbReference type="Pfam" id="PF01107">
    <property type="entry name" value="MP"/>
    <property type="match status" value="1"/>
</dbReference>
<dbReference type="InterPro" id="IPR053098">
    <property type="entry name" value="Petuviruses_polyprotein"/>
</dbReference>